<organism evidence="1 2">
    <name type="scientific">Viridibacterium curvum</name>
    <dbReference type="NCBI Taxonomy" id="1101404"/>
    <lineage>
        <taxon>Bacteria</taxon>
        <taxon>Pseudomonadati</taxon>
        <taxon>Pseudomonadota</taxon>
        <taxon>Betaproteobacteria</taxon>
        <taxon>Rhodocyclales</taxon>
        <taxon>Rhodocyclaceae</taxon>
        <taxon>Viridibacterium</taxon>
    </lineage>
</organism>
<evidence type="ECO:0008006" key="3">
    <source>
        <dbReference type="Google" id="ProtNLM"/>
    </source>
</evidence>
<sequence>MRRLAPAFPLIVAAMLALATWWLERTVSLQGVAGASKARTAPDAIVENFRISRYKTTGDLGASLEGTHMEHFPVDDSADIQKPVLSFVGENSSRTSVLSGETAHVTKRGELVEIKGKVRGERDGSRAGKPATILQTEILNVLPREEFAYTSAPLAVTQGRMQMNGVGAEWNNITGLLKVWQLDATIERPKDSEKSR</sequence>
<comment type="caution">
    <text evidence="1">The sequence shown here is derived from an EMBL/GenBank/DDBJ whole genome shotgun (WGS) entry which is preliminary data.</text>
</comment>
<accession>A0ABP9R1A0</accession>
<proteinExistence type="predicted"/>
<dbReference type="EMBL" id="BAABLD010000017">
    <property type="protein sequence ID" value="GAA5170240.1"/>
    <property type="molecule type" value="Genomic_DNA"/>
</dbReference>
<dbReference type="Gene3D" id="2.60.450.10">
    <property type="entry name" value="Lipopolysaccharide (LPS) transport protein A like domain"/>
    <property type="match status" value="1"/>
</dbReference>
<evidence type="ECO:0000313" key="1">
    <source>
        <dbReference type="EMBL" id="GAA5170240.1"/>
    </source>
</evidence>
<dbReference type="Proteomes" id="UP001500547">
    <property type="component" value="Unassembled WGS sequence"/>
</dbReference>
<reference evidence="2" key="1">
    <citation type="journal article" date="2019" name="Int. J. Syst. Evol. Microbiol.">
        <title>The Global Catalogue of Microorganisms (GCM) 10K type strain sequencing project: providing services to taxonomists for standard genome sequencing and annotation.</title>
        <authorList>
            <consortium name="The Broad Institute Genomics Platform"/>
            <consortium name="The Broad Institute Genome Sequencing Center for Infectious Disease"/>
            <person name="Wu L."/>
            <person name="Ma J."/>
        </authorList>
    </citation>
    <scope>NUCLEOTIDE SEQUENCE [LARGE SCALE GENOMIC DNA]</scope>
    <source>
        <strain evidence="2">JCM 18715</strain>
    </source>
</reference>
<dbReference type="RefSeq" id="WP_345534194.1">
    <property type="nucleotide sequence ID" value="NZ_BAABLD010000017.1"/>
</dbReference>
<keyword evidence="2" id="KW-1185">Reference proteome</keyword>
<gene>
    <name evidence="1" type="ORF">GCM10025770_32830</name>
</gene>
<dbReference type="Pfam" id="PF06835">
    <property type="entry name" value="LptC"/>
    <property type="match status" value="1"/>
</dbReference>
<protein>
    <recommendedName>
        <fullName evidence="3">LPS export ABC transporter periplasmic protein LptC</fullName>
    </recommendedName>
</protein>
<name>A0ABP9R1A0_9RHOO</name>
<dbReference type="InterPro" id="IPR010664">
    <property type="entry name" value="LipoPS_assembly_LptC-rel"/>
</dbReference>
<dbReference type="NCBIfam" id="TIGR04409">
    <property type="entry name" value="LptC_YrbK"/>
    <property type="match status" value="1"/>
</dbReference>
<dbReference type="InterPro" id="IPR026265">
    <property type="entry name" value="LptC"/>
</dbReference>
<evidence type="ECO:0000313" key="2">
    <source>
        <dbReference type="Proteomes" id="UP001500547"/>
    </source>
</evidence>